<evidence type="ECO:0000313" key="4">
    <source>
        <dbReference type="EMBL" id="PFH37291.1"/>
    </source>
</evidence>
<feature type="region of interest" description="Disordered" evidence="3">
    <location>
        <begin position="1"/>
        <end position="52"/>
    </location>
</feature>
<evidence type="ECO:0000256" key="3">
    <source>
        <dbReference type="SAM" id="MobiDB-lite"/>
    </source>
</evidence>
<dbReference type="AlphaFoldDB" id="A0A2A9MLS0"/>
<feature type="compositionally biased region" description="Polar residues" evidence="3">
    <location>
        <begin position="1"/>
        <end position="12"/>
    </location>
</feature>
<dbReference type="InterPro" id="IPR001611">
    <property type="entry name" value="Leu-rich_rpt"/>
</dbReference>
<dbReference type="InterPro" id="IPR032675">
    <property type="entry name" value="LRR_dom_sf"/>
</dbReference>
<dbReference type="EMBL" id="NWUJ01000002">
    <property type="protein sequence ID" value="PFH37291.1"/>
    <property type="molecule type" value="Genomic_DNA"/>
</dbReference>
<keyword evidence="2" id="KW-0677">Repeat</keyword>
<organism evidence="4 5">
    <name type="scientific">Besnoitia besnoiti</name>
    <name type="common">Apicomplexan protozoan</name>
    <dbReference type="NCBI Taxonomy" id="94643"/>
    <lineage>
        <taxon>Eukaryota</taxon>
        <taxon>Sar</taxon>
        <taxon>Alveolata</taxon>
        <taxon>Apicomplexa</taxon>
        <taxon>Conoidasida</taxon>
        <taxon>Coccidia</taxon>
        <taxon>Eucoccidiorida</taxon>
        <taxon>Eimeriorina</taxon>
        <taxon>Sarcocystidae</taxon>
        <taxon>Besnoitia</taxon>
    </lineage>
</organism>
<evidence type="ECO:0000256" key="2">
    <source>
        <dbReference type="ARBA" id="ARBA00022737"/>
    </source>
</evidence>
<protein>
    <submittedName>
        <fullName evidence="4">Leucine rich repeat-containing protein</fullName>
    </submittedName>
</protein>
<dbReference type="VEuPathDB" id="ToxoDB:BESB_037490"/>
<dbReference type="PANTHER" id="PTHR15454">
    <property type="entry name" value="NISCHARIN RELATED"/>
    <property type="match status" value="1"/>
</dbReference>
<keyword evidence="1" id="KW-0433">Leucine-rich repeat</keyword>
<keyword evidence="5" id="KW-1185">Reference proteome</keyword>
<dbReference type="PROSITE" id="PS51450">
    <property type="entry name" value="LRR"/>
    <property type="match status" value="2"/>
</dbReference>
<dbReference type="KEGG" id="bbes:BESB_037490"/>
<dbReference type="PANTHER" id="PTHR15454:SF56">
    <property type="entry name" value="PROTEIN PHOSPHATASE 1 REGULATORY SUBUNIT 7-RELATED"/>
    <property type="match status" value="1"/>
</dbReference>
<dbReference type="GeneID" id="40308730"/>
<dbReference type="Gene3D" id="3.80.10.10">
    <property type="entry name" value="Ribonuclease Inhibitor"/>
    <property type="match status" value="2"/>
</dbReference>
<reference evidence="4 5" key="1">
    <citation type="submission" date="2017-09" db="EMBL/GenBank/DDBJ databases">
        <title>Genome sequencing of Besnoitia besnoiti strain Bb-Ger1.</title>
        <authorList>
            <person name="Schares G."/>
            <person name="Venepally P."/>
            <person name="Lorenzi H.A."/>
        </authorList>
    </citation>
    <scope>NUCLEOTIDE SEQUENCE [LARGE SCALE GENOMIC DNA]</scope>
    <source>
        <strain evidence="4 5">Bb-Ger1</strain>
    </source>
</reference>
<dbReference type="Proteomes" id="UP000224006">
    <property type="component" value="Chromosome II"/>
</dbReference>
<dbReference type="SUPFAM" id="SSF52058">
    <property type="entry name" value="L domain-like"/>
    <property type="match status" value="1"/>
</dbReference>
<comment type="caution">
    <text evidence="4">The sequence shown here is derived from an EMBL/GenBank/DDBJ whole genome shotgun (WGS) entry which is preliminary data.</text>
</comment>
<proteinExistence type="predicted"/>
<gene>
    <name evidence="4" type="ORF">BESB_037490</name>
</gene>
<accession>A0A2A9MLS0</accession>
<dbReference type="RefSeq" id="XP_029221300.1">
    <property type="nucleotide sequence ID" value="XM_029362335.1"/>
</dbReference>
<feature type="compositionally biased region" description="Low complexity" evidence="3">
    <location>
        <begin position="18"/>
        <end position="31"/>
    </location>
</feature>
<dbReference type="STRING" id="94643.A0A2A9MLS0"/>
<sequence>MVRSTLPETSLSGARPASPLSHQLQQLRLSSPDVENEDSQQGAPFGIDPKDSVAGANPLPIETIRKNLSTLALAPDDCRPVLCEAQLSGLGITSIIALRDFRNLQIVRLRNNRLRTLHPLKLLTFLTVVDAANNEIESSEDLMPNAYLEFADLSRNRIKHLGDWSFNPRLRVLKLGGNAISSLDGNIEGNVFLRHLDLSNNALESLAQLSGSLPIEELLVANNRISSLEGVDSLVKLKFLDAHGNRLTCLYPVSSETLPSLLHLDVGGNPDFGDVRLLTPLEKSTFLCSLNLVPGPFEDVEWLRIKVLHILPYLEHLNNQPVTSKEKVEVEEVYGAELAEQRRIWESLLPREPFTDRRLLKGHELLSGTHEPRSDNSGGRTHVDYDRLFAKRCKDRHAHN</sequence>
<dbReference type="SMART" id="SM00365">
    <property type="entry name" value="LRR_SD22"/>
    <property type="match status" value="5"/>
</dbReference>
<name>A0A2A9MLS0_BESBE</name>
<evidence type="ECO:0000313" key="5">
    <source>
        <dbReference type="Proteomes" id="UP000224006"/>
    </source>
</evidence>
<evidence type="ECO:0000256" key="1">
    <source>
        <dbReference type="ARBA" id="ARBA00022614"/>
    </source>
</evidence>
<dbReference type="GO" id="GO:0005737">
    <property type="term" value="C:cytoplasm"/>
    <property type="evidence" value="ECO:0007669"/>
    <property type="project" value="TreeGrafter"/>
</dbReference>
<dbReference type="OrthoDB" id="6334211at2759"/>
<dbReference type="Pfam" id="PF13855">
    <property type="entry name" value="LRR_8"/>
    <property type="match status" value="1"/>
</dbReference>